<organism evidence="2 3">
    <name type="scientific">Hallella seregens ATCC 51272</name>
    <dbReference type="NCBI Taxonomy" id="1336250"/>
    <lineage>
        <taxon>Bacteria</taxon>
        <taxon>Pseudomonadati</taxon>
        <taxon>Bacteroidota</taxon>
        <taxon>Bacteroidia</taxon>
        <taxon>Bacteroidales</taxon>
        <taxon>Prevotellaceae</taxon>
        <taxon>Hallella</taxon>
    </lineage>
</organism>
<comment type="caution">
    <text evidence="2">The sequence shown here is derived from an EMBL/GenBank/DDBJ whole genome shotgun (WGS) entry which is preliminary data.</text>
</comment>
<dbReference type="Proteomes" id="UP001589688">
    <property type="component" value="Unassembled WGS sequence"/>
</dbReference>
<keyword evidence="1" id="KW-0472">Membrane</keyword>
<keyword evidence="3" id="KW-1185">Reference proteome</keyword>
<proteinExistence type="predicted"/>
<sequence>MNRLTHGILTFVLLLGFLPGRAQVVVEQTVDSVGILIGQQAHLSLGVTLPERSRVQWPALKAAQYVVPGVEVVGVADGDSVSVGNGQVQLTRVYTITSFDERLYAIPALPVRVDGKTYRGGTAALKVITMDVDTLHPNQFFPPNDVQDNPFLMSEWMPGFWLSVLVVLLGLGAFYLVVRLRAHKPIITRIRIVKHIPAHQRALTAIDKIKAEHMQASEDQKTYYTQLTNTLRQYIQERFGFNAMEMTSGEIIDHLQAAGDRRMLAELTELFTTADLVKFAKYSTLINENDLNLVNAVNYIDVTKQEGQPTEERIVPQLSESDRQKQQSRITIKGLLWVVGVAVVGLVGYVLWQLWQLMV</sequence>
<evidence type="ECO:0000256" key="1">
    <source>
        <dbReference type="SAM" id="Phobius"/>
    </source>
</evidence>
<gene>
    <name evidence="2" type="ORF">ACFFK8_02815</name>
</gene>
<evidence type="ECO:0008006" key="4">
    <source>
        <dbReference type="Google" id="ProtNLM"/>
    </source>
</evidence>
<evidence type="ECO:0000313" key="2">
    <source>
        <dbReference type="EMBL" id="MFB9896775.1"/>
    </source>
</evidence>
<feature type="transmembrane region" description="Helical" evidence="1">
    <location>
        <begin position="334"/>
        <end position="355"/>
    </location>
</feature>
<keyword evidence="1" id="KW-0812">Transmembrane</keyword>
<accession>A0ABV5ZHH0</accession>
<name>A0ABV5ZHH0_9BACT</name>
<dbReference type="EMBL" id="JBHLZF010000001">
    <property type="protein sequence ID" value="MFB9896775.1"/>
    <property type="molecule type" value="Genomic_DNA"/>
</dbReference>
<evidence type="ECO:0000313" key="3">
    <source>
        <dbReference type="Proteomes" id="UP001589688"/>
    </source>
</evidence>
<dbReference type="RefSeq" id="WP_027951941.1">
    <property type="nucleotide sequence ID" value="NZ_JADU01000009.1"/>
</dbReference>
<protein>
    <recommendedName>
        <fullName evidence="4">Protein BatD</fullName>
    </recommendedName>
</protein>
<feature type="transmembrane region" description="Helical" evidence="1">
    <location>
        <begin position="159"/>
        <end position="178"/>
    </location>
</feature>
<keyword evidence="1" id="KW-1133">Transmembrane helix</keyword>
<reference evidence="2 3" key="1">
    <citation type="submission" date="2024-09" db="EMBL/GenBank/DDBJ databases">
        <authorList>
            <person name="Sun Q."/>
            <person name="Mori K."/>
        </authorList>
    </citation>
    <scope>NUCLEOTIDE SEQUENCE [LARGE SCALE GENOMIC DNA]</scope>
    <source>
        <strain evidence="2 3">ATCC 51272</strain>
    </source>
</reference>